<reference evidence="9 10" key="1">
    <citation type="submission" date="2024-03" db="EMBL/GenBank/DDBJ databases">
        <title>A Dehalogenimonas Isolated from Estuarine Sediments Dihaloeliminates Chlorinated Alkanes.</title>
        <authorList>
            <person name="Yang Y."/>
            <person name="Wang H."/>
        </authorList>
    </citation>
    <scope>NUCLEOTIDE SEQUENCE [LARGE SCALE GENOMIC DNA]</scope>
    <source>
        <strain evidence="9 10">W</strain>
    </source>
</reference>
<protein>
    <submittedName>
        <fullName evidence="9">Oligopeptide/dipeptide ABC transporter ATP-binding protein</fullName>
    </submittedName>
</protein>
<keyword evidence="6 9" id="KW-0067">ATP-binding</keyword>
<dbReference type="Pfam" id="PF08352">
    <property type="entry name" value="oligo_HPY"/>
    <property type="match status" value="1"/>
</dbReference>
<dbReference type="EMBL" id="CP146612">
    <property type="protein sequence ID" value="WWX25324.1"/>
    <property type="molecule type" value="Genomic_DNA"/>
</dbReference>
<dbReference type="InterPro" id="IPR013563">
    <property type="entry name" value="Oligopep_ABC_C"/>
</dbReference>
<evidence type="ECO:0000313" key="10">
    <source>
        <dbReference type="Proteomes" id="UP001375370"/>
    </source>
</evidence>
<comment type="subcellular location">
    <subcellularLocation>
        <location evidence="1">Membrane</location>
    </subcellularLocation>
</comment>
<dbReference type="PROSITE" id="PS50893">
    <property type="entry name" value="ABC_TRANSPORTER_2"/>
    <property type="match status" value="1"/>
</dbReference>
<keyword evidence="7" id="KW-0472">Membrane</keyword>
<gene>
    <name evidence="9" type="ORF">V8247_08755</name>
</gene>
<comment type="similarity">
    <text evidence="2">Belongs to the ABC transporter superfamily.</text>
</comment>
<dbReference type="NCBIfam" id="TIGR01727">
    <property type="entry name" value="oligo_HPY"/>
    <property type="match status" value="1"/>
</dbReference>
<evidence type="ECO:0000256" key="4">
    <source>
        <dbReference type="ARBA" id="ARBA00022475"/>
    </source>
</evidence>
<name>A0ABZ2J6N7_9CHLR</name>
<organism evidence="9 10">
    <name type="scientific">Candidatus Dehalogenimonas loeffleri</name>
    <dbReference type="NCBI Taxonomy" id="3127115"/>
    <lineage>
        <taxon>Bacteria</taxon>
        <taxon>Bacillati</taxon>
        <taxon>Chloroflexota</taxon>
        <taxon>Dehalococcoidia</taxon>
        <taxon>Dehalococcoidales</taxon>
        <taxon>Dehalococcoidaceae</taxon>
        <taxon>Dehalogenimonas</taxon>
    </lineage>
</organism>
<evidence type="ECO:0000259" key="8">
    <source>
        <dbReference type="PROSITE" id="PS50893"/>
    </source>
</evidence>
<evidence type="ECO:0000256" key="5">
    <source>
        <dbReference type="ARBA" id="ARBA00022741"/>
    </source>
</evidence>
<dbReference type="InterPro" id="IPR003439">
    <property type="entry name" value="ABC_transporter-like_ATP-bd"/>
</dbReference>
<evidence type="ECO:0000256" key="2">
    <source>
        <dbReference type="ARBA" id="ARBA00005417"/>
    </source>
</evidence>
<evidence type="ECO:0000256" key="3">
    <source>
        <dbReference type="ARBA" id="ARBA00022448"/>
    </source>
</evidence>
<evidence type="ECO:0000256" key="1">
    <source>
        <dbReference type="ARBA" id="ARBA00004370"/>
    </source>
</evidence>
<dbReference type="Gene3D" id="3.40.50.300">
    <property type="entry name" value="P-loop containing nucleotide triphosphate hydrolases"/>
    <property type="match status" value="1"/>
</dbReference>
<dbReference type="SUPFAM" id="SSF52540">
    <property type="entry name" value="P-loop containing nucleoside triphosphate hydrolases"/>
    <property type="match status" value="1"/>
</dbReference>
<sequence length="236" mass="26211">MPESEFTRKIRWKKLAWVPQNTKGSLDPRYSINDHFEELFQIHNVPDALHNTAELLDSVGLSSSIRWSIPDRLSGGEIQRSCIALALALSPSLLILDEPTSALDPSLKGQIIALLGTLKTQRDASYLFITHDIHQAISLCEEFIVLYAGHIMEQGSRESVFNNPIHPYTKKLLECVSFNIASAPPKYITGEPPRLGDLPPGCPFWPRCEKADAECKASLPLLEDKGSGHYAACFKS</sequence>
<keyword evidence="10" id="KW-1185">Reference proteome</keyword>
<dbReference type="RefSeq" id="WP_338737464.1">
    <property type="nucleotide sequence ID" value="NZ_CP146612.1"/>
</dbReference>
<evidence type="ECO:0000256" key="7">
    <source>
        <dbReference type="ARBA" id="ARBA00023136"/>
    </source>
</evidence>
<dbReference type="InterPro" id="IPR050388">
    <property type="entry name" value="ABC_Ni/Peptide_Import"/>
</dbReference>
<proteinExistence type="inferred from homology"/>
<keyword evidence="4" id="KW-1003">Cell membrane</keyword>
<keyword evidence="5" id="KW-0547">Nucleotide-binding</keyword>
<dbReference type="PANTHER" id="PTHR43297:SF2">
    <property type="entry name" value="DIPEPTIDE TRANSPORT ATP-BINDING PROTEIN DPPD"/>
    <property type="match status" value="1"/>
</dbReference>
<keyword evidence="3" id="KW-0813">Transport</keyword>
<evidence type="ECO:0000313" key="9">
    <source>
        <dbReference type="EMBL" id="WWX25324.1"/>
    </source>
</evidence>
<dbReference type="PANTHER" id="PTHR43297">
    <property type="entry name" value="OLIGOPEPTIDE TRANSPORT ATP-BINDING PROTEIN APPD"/>
    <property type="match status" value="1"/>
</dbReference>
<evidence type="ECO:0000256" key="6">
    <source>
        <dbReference type="ARBA" id="ARBA00022840"/>
    </source>
</evidence>
<dbReference type="Pfam" id="PF00005">
    <property type="entry name" value="ABC_tran"/>
    <property type="match status" value="1"/>
</dbReference>
<dbReference type="Proteomes" id="UP001375370">
    <property type="component" value="Chromosome"/>
</dbReference>
<dbReference type="InterPro" id="IPR027417">
    <property type="entry name" value="P-loop_NTPase"/>
</dbReference>
<feature type="domain" description="ABC transporter" evidence="8">
    <location>
        <begin position="1"/>
        <end position="173"/>
    </location>
</feature>
<accession>A0ABZ2J6N7</accession>
<dbReference type="GO" id="GO:0005524">
    <property type="term" value="F:ATP binding"/>
    <property type="evidence" value="ECO:0007669"/>
    <property type="project" value="UniProtKB-KW"/>
</dbReference>